<comment type="caution">
    <text evidence="2">The sequence shown here is derived from an EMBL/GenBank/DDBJ whole genome shotgun (WGS) entry which is preliminary data.</text>
</comment>
<dbReference type="InterPro" id="IPR044783">
    <property type="entry name" value="PHYL"/>
</dbReference>
<evidence type="ECO:0008006" key="4">
    <source>
        <dbReference type="Google" id="ProtNLM"/>
    </source>
</evidence>
<sequence>MALKRNPQGASERMNLLPTRHPSGSSVLFCSIFNGERILYSQGGDRDLEAVATAAQKSAPPFHSRYTHTAGDRTFAFFMDDDGNTYFAVTDSSTGASALRFLDFMRENFHRASKSEVHDELVPVVRRLISSLETISRPSPDGMAPVAATAEAPLLVRNFSSKKTREGCEEARIDVSPENPRSTAVQKSLSARIRAQQNGRRLWWRLLKIVVVVDVLLCVVLFGIWLLVCRGFHCIT</sequence>
<dbReference type="PANTHER" id="PTHR47461:SF1">
    <property type="entry name" value="PHYTOLONGIN PHYL1.2"/>
    <property type="match status" value="1"/>
</dbReference>
<keyword evidence="1" id="KW-1133">Transmembrane helix</keyword>
<dbReference type="Proteomes" id="UP000636800">
    <property type="component" value="Chromosome 1"/>
</dbReference>
<accession>A0A835VJZ6</accession>
<dbReference type="OrthoDB" id="666789at2759"/>
<dbReference type="EMBL" id="JADCNL010000001">
    <property type="protein sequence ID" value="KAG0499808.1"/>
    <property type="molecule type" value="Genomic_DNA"/>
</dbReference>
<proteinExistence type="predicted"/>
<evidence type="ECO:0000256" key="1">
    <source>
        <dbReference type="SAM" id="Phobius"/>
    </source>
</evidence>
<dbReference type="PANTHER" id="PTHR47461">
    <property type="entry name" value="PHYTOLONGIN PHYL1.2"/>
    <property type="match status" value="1"/>
</dbReference>
<dbReference type="Gene3D" id="3.30.450.50">
    <property type="entry name" value="Longin domain"/>
    <property type="match status" value="1"/>
</dbReference>
<protein>
    <recommendedName>
        <fullName evidence="4">Longin domain-containing protein</fullName>
    </recommendedName>
</protein>
<dbReference type="AlphaFoldDB" id="A0A835VJZ6"/>
<keyword evidence="1" id="KW-0472">Membrane</keyword>
<evidence type="ECO:0000313" key="3">
    <source>
        <dbReference type="Proteomes" id="UP000636800"/>
    </source>
</evidence>
<gene>
    <name evidence="2" type="ORF">HPP92_004499</name>
</gene>
<keyword evidence="3" id="KW-1185">Reference proteome</keyword>
<name>A0A835VJZ6_VANPL</name>
<evidence type="ECO:0000313" key="2">
    <source>
        <dbReference type="EMBL" id="KAG0499808.1"/>
    </source>
</evidence>
<dbReference type="GO" id="GO:0016020">
    <property type="term" value="C:membrane"/>
    <property type="evidence" value="ECO:0007669"/>
    <property type="project" value="InterPro"/>
</dbReference>
<organism evidence="2 3">
    <name type="scientific">Vanilla planifolia</name>
    <name type="common">Vanilla</name>
    <dbReference type="NCBI Taxonomy" id="51239"/>
    <lineage>
        <taxon>Eukaryota</taxon>
        <taxon>Viridiplantae</taxon>
        <taxon>Streptophyta</taxon>
        <taxon>Embryophyta</taxon>
        <taxon>Tracheophyta</taxon>
        <taxon>Spermatophyta</taxon>
        <taxon>Magnoliopsida</taxon>
        <taxon>Liliopsida</taxon>
        <taxon>Asparagales</taxon>
        <taxon>Orchidaceae</taxon>
        <taxon>Vanilloideae</taxon>
        <taxon>Vanilleae</taxon>
        <taxon>Vanilla</taxon>
    </lineage>
</organism>
<keyword evidence="1" id="KW-0812">Transmembrane</keyword>
<reference evidence="2 3" key="1">
    <citation type="journal article" date="2020" name="Nat. Food">
        <title>A phased Vanilla planifolia genome enables genetic improvement of flavour and production.</title>
        <authorList>
            <person name="Hasing T."/>
            <person name="Tang H."/>
            <person name="Brym M."/>
            <person name="Khazi F."/>
            <person name="Huang T."/>
            <person name="Chambers A.H."/>
        </authorList>
    </citation>
    <scope>NUCLEOTIDE SEQUENCE [LARGE SCALE GENOMIC DNA]</scope>
    <source>
        <tissue evidence="2">Leaf</tissue>
    </source>
</reference>
<feature type="transmembrane region" description="Helical" evidence="1">
    <location>
        <begin position="202"/>
        <end position="228"/>
    </location>
</feature>